<proteinExistence type="predicted"/>
<evidence type="ECO:0000313" key="1">
    <source>
        <dbReference type="EMBL" id="MFD1362847.1"/>
    </source>
</evidence>
<dbReference type="EMBL" id="JBHTNH010000028">
    <property type="protein sequence ID" value="MFD1362847.1"/>
    <property type="molecule type" value="Genomic_DNA"/>
</dbReference>
<evidence type="ECO:0000313" key="2">
    <source>
        <dbReference type="Proteomes" id="UP001597178"/>
    </source>
</evidence>
<organism evidence="1 2">
    <name type="scientific">Lentibacillus salinarum</name>
    <dbReference type="NCBI Taxonomy" id="446820"/>
    <lineage>
        <taxon>Bacteria</taxon>
        <taxon>Bacillati</taxon>
        <taxon>Bacillota</taxon>
        <taxon>Bacilli</taxon>
        <taxon>Bacillales</taxon>
        <taxon>Bacillaceae</taxon>
        <taxon>Lentibacillus</taxon>
    </lineage>
</organism>
<accession>A0ABW3ZYE4</accession>
<dbReference type="Pfam" id="PF13826">
    <property type="entry name" value="Monooxy_af470-like"/>
    <property type="match status" value="1"/>
</dbReference>
<sequence>MGKSIYEGRYTTENDQDLVVFIIGMRINKRLAIRQWLPVFTAMPGMIRELYENKEELGFLSMENFFGLRTTVMISYWRSQEDLLAYSKGQKHLSAWKNFNRKIGDTDAVGIYHETYVLPKGHYEAIYGNMPVYGLAKAVNHKPVTGETISAKKRLNSVQTKTSP</sequence>
<comment type="caution">
    <text evidence="1">The sequence shown here is derived from an EMBL/GenBank/DDBJ whole genome shotgun (WGS) entry which is preliminary data.</text>
</comment>
<protein>
    <submittedName>
        <fullName evidence="1">DUF4188 domain-containing protein</fullName>
    </submittedName>
</protein>
<dbReference type="InterPro" id="IPR025444">
    <property type="entry name" value="Monooxy_af470"/>
</dbReference>
<keyword evidence="2" id="KW-1185">Reference proteome</keyword>
<name>A0ABW3ZYE4_9BACI</name>
<reference evidence="2" key="1">
    <citation type="journal article" date="2019" name="Int. J. Syst. Evol. Microbiol.">
        <title>The Global Catalogue of Microorganisms (GCM) 10K type strain sequencing project: providing services to taxonomists for standard genome sequencing and annotation.</title>
        <authorList>
            <consortium name="The Broad Institute Genomics Platform"/>
            <consortium name="The Broad Institute Genome Sequencing Center for Infectious Disease"/>
            <person name="Wu L."/>
            <person name="Ma J."/>
        </authorList>
    </citation>
    <scope>NUCLEOTIDE SEQUENCE [LARGE SCALE GENOMIC DNA]</scope>
    <source>
        <strain evidence="2">CCUG 54822</strain>
    </source>
</reference>
<dbReference type="RefSeq" id="WP_382401784.1">
    <property type="nucleotide sequence ID" value="NZ_JBHTNH010000028.1"/>
</dbReference>
<gene>
    <name evidence="1" type="ORF">ACFQ4A_14405</name>
</gene>
<dbReference type="Proteomes" id="UP001597178">
    <property type="component" value="Unassembled WGS sequence"/>
</dbReference>